<proteinExistence type="predicted"/>
<sequence>MQTADSIYIFEFKLTGSGTAEDAINQIKENGYAAKYKAEGKKIVLIGASFDEQARTIKEWTVANS</sequence>
<dbReference type="STRING" id="596324.TREVI0001_2102"/>
<dbReference type="Proteomes" id="UP000004509">
    <property type="component" value="Unassembled WGS sequence"/>
</dbReference>
<evidence type="ECO:0000313" key="1">
    <source>
        <dbReference type="EMBL" id="EEV20353.1"/>
    </source>
</evidence>
<gene>
    <name evidence="1" type="ORF">TREVI0001_2102</name>
</gene>
<evidence type="ECO:0008006" key="3">
    <source>
        <dbReference type="Google" id="ProtNLM"/>
    </source>
</evidence>
<dbReference type="EMBL" id="ACYH01000037">
    <property type="protein sequence ID" value="EEV20353.1"/>
    <property type="molecule type" value="Genomic_DNA"/>
</dbReference>
<accession>C8PQJ8</accession>
<dbReference type="InterPro" id="IPR012547">
    <property type="entry name" value="PDDEXK_9"/>
</dbReference>
<name>C8PQJ8_9SPIR</name>
<dbReference type="AlphaFoldDB" id="C8PQJ8"/>
<organism evidence="1 2">
    <name type="scientific">Treponema vincentii ATCC 35580</name>
    <dbReference type="NCBI Taxonomy" id="596324"/>
    <lineage>
        <taxon>Bacteria</taxon>
        <taxon>Pseudomonadati</taxon>
        <taxon>Spirochaetota</taxon>
        <taxon>Spirochaetia</taxon>
        <taxon>Spirochaetales</taxon>
        <taxon>Treponemataceae</taxon>
        <taxon>Treponema</taxon>
    </lineage>
</organism>
<dbReference type="Pfam" id="PF08011">
    <property type="entry name" value="PDDEXK_9"/>
    <property type="match status" value="1"/>
</dbReference>
<evidence type="ECO:0000313" key="2">
    <source>
        <dbReference type="Proteomes" id="UP000004509"/>
    </source>
</evidence>
<protein>
    <recommendedName>
        <fullName evidence="3">AAA-ATPase-like domain-containing protein</fullName>
    </recommendedName>
</protein>
<comment type="caution">
    <text evidence="1">The sequence shown here is derived from an EMBL/GenBank/DDBJ whole genome shotgun (WGS) entry which is preliminary data.</text>
</comment>
<reference evidence="1 2" key="1">
    <citation type="submission" date="2009-07" db="EMBL/GenBank/DDBJ databases">
        <authorList>
            <person name="Madupu R."/>
            <person name="Sebastian Y."/>
            <person name="Durkin A.S."/>
            <person name="Torralba M."/>
            <person name="Methe B."/>
            <person name="Sutton G.G."/>
            <person name="Strausberg R.L."/>
            <person name="Nelson K.E."/>
        </authorList>
    </citation>
    <scope>NUCLEOTIDE SEQUENCE [LARGE SCALE GENOMIC DNA]</scope>
    <source>
        <strain evidence="1 2">ATCC 35580</strain>
    </source>
</reference>